<gene>
    <name evidence="2" type="ORF">SAMN02745121_00496</name>
</gene>
<dbReference type="PROSITE" id="PS50851">
    <property type="entry name" value="CHEW"/>
    <property type="match status" value="1"/>
</dbReference>
<dbReference type="EMBL" id="FOMX01000002">
    <property type="protein sequence ID" value="SFD53784.1"/>
    <property type="molecule type" value="Genomic_DNA"/>
</dbReference>
<accession>A0A1I1T549</accession>
<reference evidence="3" key="1">
    <citation type="submission" date="2016-10" db="EMBL/GenBank/DDBJ databases">
        <authorList>
            <person name="Varghese N."/>
            <person name="Submissions S."/>
        </authorList>
    </citation>
    <scope>NUCLEOTIDE SEQUENCE [LARGE SCALE GENOMIC DNA]</scope>
    <source>
        <strain evidence="3">ATCC 25963</strain>
    </source>
</reference>
<dbReference type="Gene3D" id="2.30.30.40">
    <property type="entry name" value="SH3 Domains"/>
    <property type="match status" value="1"/>
</dbReference>
<dbReference type="InterPro" id="IPR039315">
    <property type="entry name" value="CheW"/>
</dbReference>
<dbReference type="OrthoDB" id="9790406at2"/>
<dbReference type="Gene3D" id="2.40.50.180">
    <property type="entry name" value="CheA-289, Domain 4"/>
    <property type="match status" value="1"/>
</dbReference>
<dbReference type="InterPro" id="IPR002545">
    <property type="entry name" value="CheW-lke_dom"/>
</dbReference>
<proteinExistence type="predicted"/>
<dbReference type="PANTHER" id="PTHR22617">
    <property type="entry name" value="CHEMOTAXIS SENSOR HISTIDINE KINASE-RELATED"/>
    <property type="match status" value="1"/>
</dbReference>
<dbReference type="RefSeq" id="WP_096334270.1">
    <property type="nucleotide sequence ID" value="NZ_FOMX01000002.1"/>
</dbReference>
<sequence length="188" mass="21286">MSGEREDLWQALLRSGEAVVTDEDYEHGYKREVRQDLQQYVTFRVSGEVYGLPIHEIEEISKVFQTTHVPRTADFLLGIGNVRGRIMPVIDLARRLRLRPVERGRAARVLIVHFNDEPYGLVVDEVIDVIRIPPEAMEDKPGGLTGARAEYIRALGRTGKDLVIILHLPALLDAKDFVKATVYEEGRA</sequence>
<protein>
    <submittedName>
        <fullName evidence="2">CheW protein</fullName>
    </submittedName>
</protein>
<dbReference type="GO" id="GO:0005829">
    <property type="term" value="C:cytosol"/>
    <property type="evidence" value="ECO:0007669"/>
    <property type="project" value="TreeGrafter"/>
</dbReference>
<dbReference type="GO" id="GO:0006935">
    <property type="term" value="P:chemotaxis"/>
    <property type="evidence" value="ECO:0007669"/>
    <property type="project" value="InterPro"/>
</dbReference>
<dbReference type="Pfam" id="PF01584">
    <property type="entry name" value="CheW"/>
    <property type="match status" value="1"/>
</dbReference>
<dbReference type="AlphaFoldDB" id="A0A1I1T549"/>
<dbReference type="Proteomes" id="UP000199400">
    <property type="component" value="Unassembled WGS sequence"/>
</dbReference>
<evidence type="ECO:0000313" key="3">
    <source>
        <dbReference type="Proteomes" id="UP000199400"/>
    </source>
</evidence>
<dbReference type="STRING" id="54.SAMN02745121_00496"/>
<name>A0A1I1T549_9BACT</name>
<dbReference type="InterPro" id="IPR036061">
    <property type="entry name" value="CheW-like_dom_sf"/>
</dbReference>
<dbReference type="SMART" id="SM00260">
    <property type="entry name" value="CheW"/>
    <property type="match status" value="1"/>
</dbReference>
<organism evidence="2 3">
    <name type="scientific">Nannocystis exedens</name>
    <dbReference type="NCBI Taxonomy" id="54"/>
    <lineage>
        <taxon>Bacteria</taxon>
        <taxon>Pseudomonadati</taxon>
        <taxon>Myxococcota</taxon>
        <taxon>Polyangia</taxon>
        <taxon>Nannocystales</taxon>
        <taxon>Nannocystaceae</taxon>
        <taxon>Nannocystis</taxon>
    </lineage>
</organism>
<dbReference type="GO" id="GO:0007165">
    <property type="term" value="P:signal transduction"/>
    <property type="evidence" value="ECO:0007669"/>
    <property type="project" value="InterPro"/>
</dbReference>
<keyword evidence="3" id="KW-1185">Reference proteome</keyword>
<evidence type="ECO:0000313" key="2">
    <source>
        <dbReference type="EMBL" id="SFD53784.1"/>
    </source>
</evidence>
<evidence type="ECO:0000259" key="1">
    <source>
        <dbReference type="PROSITE" id="PS50851"/>
    </source>
</evidence>
<dbReference type="PANTHER" id="PTHR22617:SF23">
    <property type="entry name" value="CHEMOTAXIS PROTEIN CHEW"/>
    <property type="match status" value="1"/>
</dbReference>
<feature type="domain" description="CheW-like" evidence="1">
    <location>
        <begin position="37"/>
        <end position="177"/>
    </location>
</feature>
<dbReference type="SUPFAM" id="SSF50341">
    <property type="entry name" value="CheW-like"/>
    <property type="match status" value="1"/>
</dbReference>